<evidence type="ECO:0000313" key="1">
    <source>
        <dbReference type="EMBL" id="MBV6322704.1"/>
    </source>
</evidence>
<evidence type="ECO:0000313" key="2">
    <source>
        <dbReference type="EMBL" id="MCP2010918.1"/>
    </source>
</evidence>
<dbReference type="EMBL" id="JAHTGR010000008">
    <property type="protein sequence ID" value="MBV6322704.1"/>
    <property type="molecule type" value="Genomic_DNA"/>
</dbReference>
<evidence type="ECO:0000313" key="4">
    <source>
        <dbReference type="Proteomes" id="UP001162889"/>
    </source>
</evidence>
<proteinExistence type="predicted"/>
<comment type="caution">
    <text evidence="1">The sequence shown here is derived from an EMBL/GenBank/DDBJ whole genome shotgun (WGS) entry which is preliminary data.</text>
</comment>
<dbReference type="EC" id="5.1.1.-" evidence="1"/>
<dbReference type="Proteomes" id="UP001162889">
    <property type="component" value="Unassembled WGS sequence"/>
</dbReference>
<keyword evidence="4" id="KW-1185">Reference proteome</keyword>
<reference evidence="1" key="1">
    <citation type="submission" date="2021-07" db="EMBL/GenBank/DDBJ databases">
        <title>Characterization of violacein-producing bacteria and related species.</title>
        <authorList>
            <person name="Wilson H.S."/>
            <person name="De Leon M.E."/>
        </authorList>
    </citation>
    <scope>NUCLEOTIDE SEQUENCE</scope>
    <source>
        <strain evidence="1">HSC-15S17</strain>
    </source>
</reference>
<evidence type="ECO:0000313" key="3">
    <source>
        <dbReference type="Proteomes" id="UP001155901"/>
    </source>
</evidence>
<dbReference type="AlphaFoldDB" id="A0AA41L4A5"/>
<dbReference type="Proteomes" id="UP001155901">
    <property type="component" value="Unassembled WGS sequence"/>
</dbReference>
<keyword evidence="1" id="KW-0413">Isomerase</keyword>
<organism evidence="1 3">
    <name type="scientific">Duganella violaceipulchra</name>
    <dbReference type="NCBI Taxonomy" id="2849652"/>
    <lineage>
        <taxon>Bacteria</taxon>
        <taxon>Pseudomonadati</taxon>
        <taxon>Pseudomonadota</taxon>
        <taxon>Betaproteobacteria</taxon>
        <taxon>Burkholderiales</taxon>
        <taxon>Oxalobacteraceae</taxon>
        <taxon>Telluria group</taxon>
        <taxon>Duganella</taxon>
    </lineage>
</organism>
<dbReference type="PANTHER" id="PTHR21198">
    <property type="entry name" value="GLUTAMATE RACEMASE"/>
    <property type="match status" value="1"/>
</dbReference>
<gene>
    <name evidence="1" type="ORF">KVP70_17355</name>
    <name evidence="2" type="ORF">L1274_004660</name>
</gene>
<dbReference type="EC" id="5.1.1.13" evidence="2"/>
<dbReference type="InterPro" id="IPR004380">
    <property type="entry name" value="Asp_race"/>
</dbReference>
<dbReference type="RefSeq" id="WP_217943450.1">
    <property type="nucleotide sequence ID" value="NZ_JAHTGR010000008.1"/>
</dbReference>
<dbReference type="GO" id="GO:0047689">
    <property type="term" value="F:aspartate racemase activity"/>
    <property type="evidence" value="ECO:0007669"/>
    <property type="project" value="UniProtKB-EC"/>
</dbReference>
<dbReference type="EMBL" id="JALJZU010000009">
    <property type="protein sequence ID" value="MCP2010918.1"/>
    <property type="molecule type" value="Genomic_DNA"/>
</dbReference>
<protein>
    <submittedName>
        <fullName evidence="1">Amino acid racemase</fullName>
        <ecNumber evidence="1">5.1.1.-</ecNumber>
    </submittedName>
    <submittedName>
        <fullName evidence="2">Aspartate racemase</fullName>
        <ecNumber evidence="2">5.1.1.13</ecNumber>
    </submittedName>
</protein>
<accession>A0AA41L4A5</accession>
<reference evidence="2" key="2">
    <citation type="submission" date="2022-03" db="EMBL/GenBank/DDBJ databases">
        <title>Genome Encyclopedia of Bacteria and Archaea VI: Functional Genomics of Type Strains.</title>
        <authorList>
            <person name="Whitman W."/>
        </authorList>
    </citation>
    <scope>NUCLEOTIDE SEQUENCE</scope>
    <source>
        <strain evidence="2">HSC-15S17</strain>
    </source>
</reference>
<dbReference type="NCBIfam" id="TIGR00035">
    <property type="entry name" value="asp_race"/>
    <property type="match status" value="1"/>
</dbReference>
<dbReference type="Pfam" id="PF01177">
    <property type="entry name" value="Asp_Glu_race"/>
    <property type="match status" value="1"/>
</dbReference>
<name>A0AA41L4A5_9BURK</name>
<dbReference type="InterPro" id="IPR015942">
    <property type="entry name" value="Asp/Glu/hydantoin_racemase"/>
</dbReference>
<sequence length="248" mass="26990">MMEKIGILGGMGSAAGLYFAQQLIALNTTARQDVDHVPFILYSDPHIPNRVEAFLNRSTNPAPSVVTSLDKLATLGANFGVVICNTAHIYFDEISDQVKMPLINMVENAVEHIEASFPQARVGLLATTATVKSGLYARYFSKLNRSLAIPDDDDQALLMTAIFDTEFGIKATGNLPSMKAIEVLIEVATRLRERSGATHLILGCTELSFAIQGHRWAGFQIIDPVKVLAQHCLDRMATARGNIYSIAA</sequence>
<dbReference type="PANTHER" id="PTHR21198:SF7">
    <property type="entry name" value="ASPARTATE-GLUTAMATE RACEMASE FAMILY"/>
    <property type="match status" value="1"/>
</dbReference>